<protein>
    <recommendedName>
        <fullName evidence="4 11">Phosphatidylinositol-4,5-bisphosphate 4-phosphatase</fullName>
        <ecNumber evidence="4 11">3.1.3.78</ecNumber>
    </recommendedName>
</protein>
<accession>A0ABD3VF00</accession>
<evidence type="ECO:0000256" key="6">
    <source>
        <dbReference type="ARBA" id="ARBA00022753"/>
    </source>
</evidence>
<evidence type="ECO:0000256" key="8">
    <source>
        <dbReference type="ARBA" id="ARBA00022989"/>
    </source>
</evidence>
<comment type="catalytic activity">
    <reaction evidence="1 11">
        <text>a 1,2-diacyl-sn-glycero-3-phospho-(1D-myo-inositol-4,5-bisphosphate) + H2O = a 1,2-diacyl-sn-glycero-3-phospho-(1D-myo-inositol-5-phosphate) + phosphate</text>
        <dbReference type="Rhea" id="RHEA:25674"/>
        <dbReference type="ChEBI" id="CHEBI:15377"/>
        <dbReference type="ChEBI" id="CHEBI:43474"/>
        <dbReference type="ChEBI" id="CHEBI:57795"/>
        <dbReference type="ChEBI" id="CHEBI:58456"/>
        <dbReference type="EC" id="3.1.3.78"/>
    </reaction>
</comment>
<evidence type="ECO:0000256" key="1">
    <source>
        <dbReference type="ARBA" id="ARBA00001261"/>
    </source>
</evidence>
<dbReference type="AlphaFoldDB" id="A0ABD3VF00"/>
<dbReference type="PANTHER" id="PTHR21014">
    <property type="entry name" value="PHOSPHATIDYLINOSITOL-4,5-BISPHOSPHATE 4-PHOSPHATASE"/>
    <property type="match status" value="1"/>
</dbReference>
<comment type="subcellular location">
    <subcellularLocation>
        <location evidence="2 11">Late endosome membrane</location>
        <topology evidence="2 11">Multi-pass membrane protein</topology>
    </subcellularLocation>
    <subcellularLocation>
        <location evidence="3 11">Lysosome membrane</location>
        <topology evidence="3 11">Multi-pass membrane protein</topology>
    </subcellularLocation>
</comment>
<evidence type="ECO:0000256" key="5">
    <source>
        <dbReference type="ARBA" id="ARBA00022692"/>
    </source>
</evidence>
<dbReference type="GO" id="GO:0031902">
    <property type="term" value="C:late endosome membrane"/>
    <property type="evidence" value="ECO:0007669"/>
    <property type="project" value="UniProtKB-SubCell"/>
</dbReference>
<evidence type="ECO:0000256" key="11">
    <source>
        <dbReference type="RuleBase" id="RU365008"/>
    </source>
</evidence>
<feature type="compositionally biased region" description="Polar residues" evidence="12">
    <location>
        <begin position="19"/>
        <end position="30"/>
    </location>
</feature>
<feature type="transmembrane region" description="Helical" evidence="11">
    <location>
        <begin position="226"/>
        <end position="248"/>
    </location>
</feature>
<dbReference type="PANTHER" id="PTHR21014:SF6">
    <property type="entry name" value="PHOSPHATIDYLINOSITOL-4,5-BISPHOSPHATE 4-PHOSPHATASE"/>
    <property type="match status" value="1"/>
</dbReference>
<sequence>MAEEKEERRPLLENECHFTETSPPYQNLNGAHNVVSPPPPTDGAQGVLFGVPPIGPDELPPPYTPTVQGGMPMINCKVCQALINIEGKTNQHVVKCTVCQEATPIRDPPPGKKYVRCPCNCLLICRAGAQKISCPRQNCRRIISIGGTVPTITVQSPDTCRVICFGCSQVFLFNVNQRNLARCPHCRRVSSVGPEFARRRSIIYLIMGLIFLGAGIGVTVGTYEAAAVSGGIYTVWIGAFVVGIVFLIRSFYFCAVKTSTIIGPASGPA</sequence>
<name>A0ABD3VF00_SINWO</name>
<keyword evidence="8 11" id="KW-1133">Transmembrane helix</keyword>
<comment type="function">
    <text evidence="11">Catalyzes the hydrolysis of phosphatidylinositol-4,5-bisphosphate (PtdIns-4,5-P2) to phosphatidylinositol-4-phosphate (PtdIns-4-P).</text>
</comment>
<evidence type="ECO:0000256" key="9">
    <source>
        <dbReference type="ARBA" id="ARBA00023136"/>
    </source>
</evidence>
<evidence type="ECO:0000256" key="10">
    <source>
        <dbReference type="ARBA" id="ARBA00023228"/>
    </source>
</evidence>
<keyword evidence="5 11" id="KW-0812">Transmembrane</keyword>
<evidence type="ECO:0000313" key="14">
    <source>
        <dbReference type="Proteomes" id="UP001634394"/>
    </source>
</evidence>
<reference evidence="13 14" key="1">
    <citation type="submission" date="2024-11" db="EMBL/GenBank/DDBJ databases">
        <title>Chromosome-level genome assembly of the freshwater bivalve Anodonta woodiana.</title>
        <authorList>
            <person name="Chen X."/>
        </authorList>
    </citation>
    <scope>NUCLEOTIDE SEQUENCE [LARGE SCALE GENOMIC DNA]</scope>
    <source>
        <strain evidence="13">MN2024</strain>
        <tissue evidence="13">Gills</tissue>
    </source>
</reference>
<dbReference type="GO" id="GO:0005765">
    <property type="term" value="C:lysosomal membrane"/>
    <property type="evidence" value="ECO:0007669"/>
    <property type="project" value="UniProtKB-SubCell"/>
</dbReference>
<evidence type="ECO:0000256" key="2">
    <source>
        <dbReference type="ARBA" id="ARBA00004107"/>
    </source>
</evidence>
<keyword evidence="7 11" id="KW-0378">Hydrolase</keyword>
<evidence type="ECO:0000256" key="12">
    <source>
        <dbReference type="SAM" id="MobiDB-lite"/>
    </source>
</evidence>
<evidence type="ECO:0000256" key="4">
    <source>
        <dbReference type="ARBA" id="ARBA00012936"/>
    </source>
</evidence>
<feature type="compositionally biased region" description="Basic and acidic residues" evidence="12">
    <location>
        <begin position="1"/>
        <end position="18"/>
    </location>
</feature>
<keyword evidence="14" id="KW-1185">Reference proteome</keyword>
<keyword evidence="6 11" id="KW-0967">Endosome</keyword>
<dbReference type="EC" id="3.1.3.78" evidence="4 11"/>
<dbReference type="GO" id="GO:0034597">
    <property type="term" value="F:phosphatidylinositol-4,5-bisphosphate 4-phosphatase activity"/>
    <property type="evidence" value="ECO:0007669"/>
    <property type="project" value="UniProtKB-EC"/>
</dbReference>
<dbReference type="Pfam" id="PF09788">
    <property type="entry name" value="Tmemb_55A"/>
    <property type="match status" value="1"/>
</dbReference>
<comment type="caution">
    <text evidence="13">The sequence shown here is derived from an EMBL/GenBank/DDBJ whole genome shotgun (WGS) entry which is preliminary data.</text>
</comment>
<dbReference type="InterPro" id="IPR019178">
    <property type="entry name" value="PtdIns-P2-Ptase"/>
</dbReference>
<evidence type="ECO:0000256" key="3">
    <source>
        <dbReference type="ARBA" id="ARBA00004155"/>
    </source>
</evidence>
<proteinExistence type="predicted"/>
<keyword evidence="10 11" id="KW-0458">Lysosome</keyword>
<keyword evidence="9 11" id="KW-0472">Membrane</keyword>
<evidence type="ECO:0000313" key="13">
    <source>
        <dbReference type="EMBL" id="KAL3860166.1"/>
    </source>
</evidence>
<dbReference type="Proteomes" id="UP001634394">
    <property type="component" value="Unassembled WGS sequence"/>
</dbReference>
<organism evidence="13 14">
    <name type="scientific">Sinanodonta woodiana</name>
    <name type="common">Chinese pond mussel</name>
    <name type="synonym">Anodonta woodiana</name>
    <dbReference type="NCBI Taxonomy" id="1069815"/>
    <lineage>
        <taxon>Eukaryota</taxon>
        <taxon>Metazoa</taxon>
        <taxon>Spiralia</taxon>
        <taxon>Lophotrochozoa</taxon>
        <taxon>Mollusca</taxon>
        <taxon>Bivalvia</taxon>
        <taxon>Autobranchia</taxon>
        <taxon>Heteroconchia</taxon>
        <taxon>Palaeoheterodonta</taxon>
        <taxon>Unionida</taxon>
        <taxon>Unionoidea</taxon>
        <taxon>Unionidae</taxon>
        <taxon>Unioninae</taxon>
        <taxon>Sinanodonta</taxon>
    </lineage>
</organism>
<feature type="transmembrane region" description="Helical" evidence="11">
    <location>
        <begin position="202"/>
        <end position="220"/>
    </location>
</feature>
<feature type="region of interest" description="Disordered" evidence="12">
    <location>
        <begin position="1"/>
        <end position="41"/>
    </location>
</feature>
<evidence type="ECO:0000256" key="7">
    <source>
        <dbReference type="ARBA" id="ARBA00022801"/>
    </source>
</evidence>
<gene>
    <name evidence="13" type="ORF">ACJMK2_010324</name>
</gene>
<dbReference type="EMBL" id="JBJQND010000012">
    <property type="protein sequence ID" value="KAL3860166.1"/>
    <property type="molecule type" value="Genomic_DNA"/>
</dbReference>